<protein>
    <submittedName>
        <fullName evidence="1">Uncharacterized protein</fullName>
    </submittedName>
</protein>
<organism evidence="1 2">
    <name type="scientific">Collybia nuda</name>
    <dbReference type="NCBI Taxonomy" id="64659"/>
    <lineage>
        <taxon>Eukaryota</taxon>
        <taxon>Fungi</taxon>
        <taxon>Dikarya</taxon>
        <taxon>Basidiomycota</taxon>
        <taxon>Agaricomycotina</taxon>
        <taxon>Agaricomycetes</taxon>
        <taxon>Agaricomycetidae</taxon>
        <taxon>Agaricales</taxon>
        <taxon>Tricholomatineae</taxon>
        <taxon>Clitocybaceae</taxon>
        <taxon>Collybia</taxon>
    </lineage>
</organism>
<comment type="caution">
    <text evidence="1">The sequence shown here is derived from an EMBL/GenBank/DDBJ whole genome shotgun (WGS) entry which is preliminary data.</text>
</comment>
<accession>A0A9P5Y561</accession>
<dbReference type="OrthoDB" id="2956751at2759"/>
<evidence type="ECO:0000313" key="1">
    <source>
        <dbReference type="EMBL" id="KAF9461491.1"/>
    </source>
</evidence>
<dbReference type="EMBL" id="MU150283">
    <property type="protein sequence ID" value="KAF9461491.1"/>
    <property type="molecule type" value="Genomic_DNA"/>
</dbReference>
<reference evidence="1" key="1">
    <citation type="submission" date="2020-11" db="EMBL/GenBank/DDBJ databases">
        <authorList>
            <consortium name="DOE Joint Genome Institute"/>
            <person name="Ahrendt S."/>
            <person name="Riley R."/>
            <person name="Andreopoulos W."/>
            <person name="Labutti K."/>
            <person name="Pangilinan J."/>
            <person name="Ruiz-Duenas F.J."/>
            <person name="Barrasa J.M."/>
            <person name="Sanchez-Garcia M."/>
            <person name="Camarero S."/>
            <person name="Miyauchi S."/>
            <person name="Serrano A."/>
            <person name="Linde D."/>
            <person name="Babiker R."/>
            <person name="Drula E."/>
            <person name="Ayuso-Fernandez I."/>
            <person name="Pacheco R."/>
            <person name="Padilla G."/>
            <person name="Ferreira P."/>
            <person name="Barriuso J."/>
            <person name="Kellner H."/>
            <person name="Castanera R."/>
            <person name="Alfaro M."/>
            <person name="Ramirez L."/>
            <person name="Pisabarro A.G."/>
            <person name="Kuo A."/>
            <person name="Tritt A."/>
            <person name="Lipzen A."/>
            <person name="He G."/>
            <person name="Yan M."/>
            <person name="Ng V."/>
            <person name="Cullen D."/>
            <person name="Martin F."/>
            <person name="Rosso M.-N."/>
            <person name="Henrissat B."/>
            <person name="Hibbett D."/>
            <person name="Martinez A.T."/>
            <person name="Grigoriev I.V."/>
        </authorList>
    </citation>
    <scope>NUCLEOTIDE SEQUENCE</scope>
    <source>
        <strain evidence="1">CBS 247.69</strain>
    </source>
</reference>
<keyword evidence="2" id="KW-1185">Reference proteome</keyword>
<name>A0A9P5Y561_9AGAR</name>
<dbReference type="AlphaFoldDB" id="A0A9P5Y561"/>
<sequence>MSSKLATLLPQPPLTDEVFSFNQPQFGEVQDFHAKDAKFLSSGPVRTIVHAGDKMGGAATGVTSGVGHLAQGAVGLWGSTARATTGFSGRLNKLVTATEDKLKHGIDKVEKVAEHLVDPGRVVREHINYSNGITDALPDTIREVDSTITRFCTELGNNCQELHEKIPTKGVQIITSLQGHLEPVFAALSKMIDILSKNDIEQQLKIGKEKYRGIRGIGTNHLAELSDLLPQVLNIIRDVKSAFEVIGANLKLAKETISHGVTDPHQVFAESFDDVINAWRAYETKRKTMTLAF</sequence>
<evidence type="ECO:0000313" key="2">
    <source>
        <dbReference type="Proteomes" id="UP000807353"/>
    </source>
</evidence>
<proteinExistence type="predicted"/>
<dbReference type="Proteomes" id="UP000807353">
    <property type="component" value="Unassembled WGS sequence"/>
</dbReference>
<gene>
    <name evidence="1" type="ORF">BDZ94DRAFT_1263482</name>
</gene>